<keyword evidence="2" id="KW-1185">Reference proteome</keyword>
<accession>A0ABU9Y176</accession>
<dbReference type="EMBL" id="JBDIME010000004">
    <property type="protein sequence ID" value="MEN2789534.1"/>
    <property type="molecule type" value="Genomic_DNA"/>
</dbReference>
<dbReference type="InterPro" id="IPR011057">
    <property type="entry name" value="Mss4-like_sf"/>
</dbReference>
<evidence type="ECO:0000313" key="1">
    <source>
        <dbReference type="EMBL" id="MEN2789534.1"/>
    </source>
</evidence>
<proteinExistence type="predicted"/>
<gene>
    <name evidence="1" type="ORF">ABC974_07855</name>
</gene>
<dbReference type="Gene3D" id="2.170.150.70">
    <property type="match status" value="1"/>
</dbReference>
<name>A0ABU9Y176_9SPHN</name>
<dbReference type="Proteomes" id="UP001419910">
    <property type="component" value="Unassembled WGS sequence"/>
</dbReference>
<reference evidence="1 2" key="1">
    <citation type="submission" date="2024-05" db="EMBL/GenBank/DDBJ databases">
        <authorList>
            <person name="Liu Q."/>
            <person name="Xin Y.-H."/>
        </authorList>
    </citation>
    <scope>NUCLEOTIDE SEQUENCE [LARGE SCALE GENOMIC DNA]</scope>
    <source>
        <strain evidence="1 2">CGMCC 1.10181</strain>
    </source>
</reference>
<evidence type="ECO:0008006" key="3">
    <source>
        <dbReference type="Google" id="ProtNLM"/>
    </source>
</evidence>
<sequence length="96" mass="10721">MWKTDKVSSDNFVLRSESGALSGFVSKHGGTHHFCTRCGISTHTHIVRPEAGDDYVMIQVAAFDDLPVEELLAAPLRIVDGYHDKWTSTPDEIRHL</sequence>
<dbReference type="RefSeq" id="WP_343887166.1">
    <property type="nucleotide sequence ID" value="NZ_BAAAEH010000002.1"/>
</dbReference>
<dbReference type="SUPFAM" id="SSF51316">
    <property type="entry name" value="Mss4-like"/>
    <property type="match status" value="1"/>
</dbReference>
<organism evidence="1 2">
    <name type="scientific">Sphingomonas oligophenolica</name>
    <dbReference type="NCBI Taxonomy" id="301154"/>
    <lineage>
        <taxon>Bacteria</taxon>
        <taxon>Pseudomonadati</taxon>
        <taxon>Pseudomonadota</taxon>
        <taxon>Alphaproteobacteria</taxon>
        <taxon>Sphingomonadales</taxon>
        <taxon>Sphingomonadaceae</taxon>
        <taxon>Sphingomonas</taxon>
    </lineage>
</organism>
<protein>
    <recommendedName>
        <fullName evidence="3">CENP-V/GFA domain-containing protein</fullName>
    </recommendedName>
</protein>
<comment type="caution">
    <text evidence="1">The sequence shown here is derived from an EMBL/GenBank/DDBJ whole genome shotgun (WGS) entry which is preliminary data.</text>
</comment>
<evidence type="ECO:0000313" key="2">
    <source>
        <dbReference type="Proteomes" id="UP001419910"/>
    </source>
</evidence>